<dbReference type="InterPro" id="IPR029058">
    <property type="entry name" value="AB_hydrolase_fold"/>
</dbReference>
<dbReference type="RefSeq" id="WP_107020696.1">
    <property type="nucleotide sequence ID" value="NZ_KZ679053.1"/>
</dbReference>
<keyword evidence="2" id="KW-0378">Hydrolase</keyword>
<evidence type="ECO:0000313" key="3">
    <source>
        <dbReference type="Proteomes" id="UP000240429"/>
    </source>
</evidence>
<dbReference type="InterPro" id="IPR000073">
    <property type="entry name" value="AB_hydrolase_1"/>
</dbReference>
<dbReference type="PANTHER" id="PTHR43433:SF5">
    <property type="entry name" value="AB HYDROLASE-1 DOMAIN-CONTAINING PROTEIN"/>
    <property type="match status" value="1"/>
</dbReference>
<evidence type="ECO:0000313" key="2">
    <source>
        <dbReference type="EMBL" id="PSM38999.1"/>
    </source>
</evidence>
<accession>A0A2P8PYC9</accession>
<dbReference type="OrthoDB" id="8957634at2"/>
<gene>
    <name evidence="2" type="ORF">C6Y14_33810</name>
</gene>
<name>A0A2P8PYC9_9ACTN</name>
<proteinExistence type="predicted"/>
<dbReference type="PANTHER" id="PTHR43433">
    <property type="entry name" value="HYDROLASE, ALPHA/BETA FOLD FAMILY PROTEIN"/>
    <property type="match status" value="1"/>
</dbReference>
<feature type="domain" description="AB hydrolase-1" evidence="1">
    <location>
        <begin position="34"/>
        <end position="281"/>
    </location>
</feature>
<dbReference type="AlphaFoldDB" id="A0A2P8PYC9"/>
<protein>
    <submittedName>
        <fullName evidence="2">Alpha/beta hydrolase</fullName>
    </submittedName>
</protein>
<dbReference type="Gene3D" id="3.40.50.1820">
    <property type="entry name" value="alpha/beta hydrolase"/>
    <property type="match status" value="1"/>
</dbReference>
<evidence type="ECO:0000259" key="1">
    <source>
        <dbReference type="Pfam" id="PF00561"/>
    </source>
</evidence>
<dbReference type="GO" id="GO:0046503">
    <property type="term" value="P:glycerolipid catabolic process"/>
    <property type="evidence" value="ECO:0007669"/>
    <property type="project" value="TreeGrafter"/>
</dbReference>
<dbReference type="SUPFAM" id="SSF53474">
    <property type="entry name" value="alpha/beta-Hydrolases"/>
    <property type="match status" value="1"/>
</dbReference>
<comment type="caution">
    <text evidence="2">The sequence shown here is derived from an EMBL/GenBank/DDBJ whole genome shotgun (WGS) entry which is preliminary data.</text>
</comment>
<dbReference type="InterPro" id="IPR050471">
    <property type="entry name" value="AB_hydrolase"/>
</dbReference>
<dbReference type="GO" id="GO:0004806">
    <property type="term" value="F:triacylglycerol lipase activity"/>
    <property type="evidence" value="ECO:0007669"/>
    <property type="project" value="TreeGrafter"/>
</dbReference>
<dbReference type="EMBL" id="PYBJ01000027">
    <property type="protein sequence ID" value="PSM38999.1"/>
    <property type="molecule type" value="Genomic_DNA"/>
</dbReference>
<dbReference type="Proteomes" id="UP000240429">
    <property type="component" value="Unassembled WGS sequence"/>
</dbReference>
<dbReference type="Pfam" id="PF00561">
    <property type="entry name" value="Abhydrolase_1"/>
    <property type="match status" value="1"/>
</dbReference>
<reference evidence="2 3" key="1">
    <citation type="submission" date="2018-03" db="EMBL/GenBank/DDBJ databases">
        <title>Streptomyces dioscori sp. nov., a novel endophytic actinobacterium isolated from bulbil of Dioscorea bulbifera L.</title>
        <authorList>
            <person name="Zhikuan W."/>
        </authorList>
    </citation>
    <scope>NUCLEOTIDE SEQUENCE [LARGE SCALE GENOMIC DNA]</scope>
    <source>
        <strain evidence="2 3">A217</strain>
    </source>
</reference>
<keyword evidence="3" id="KW-1185">Reference proteome</keyword>
<sequence>MGSTRHDLRAGGTRSVTANGITLCCAAYGDPADPPLLMIMGMGTQLNGWDMGFCDQLVDSGFYVIRFDNRDVGLSERIEGAPDLAAIRRGDLSTLPYTLKDMAADSVGLLDALGIERAHILGASMGGMIAQLVAIHWSERVRSLSLIMSSTGDPAVGRADPATLELMRRPAPATREEAVEAAVERSRVLAGSGFPFDEDAARTRAAAAYDRAHDPAGRLRQQAAAIASTDLTPELRDLRVPTVALHGTDDRLVGISGGQAIADAVPGARLEAVDGMGHGIVPEAWPQIIAAICRNAARPTASPGDAR</sequence>
<organism evidence="2 3">
    <name type="scientific">Streptomyces dioscori</name>
    <dbReference type="NCBI Taxonomy" id="2109333"/>
    <lineage>
        <taxon>Bacteria</taxon>
        <taxon>Bacillati</taxon>
        <taxon>Actinomycetota</taxon>
        <taxon>Actinomycetes</taxon>
        <taxon>Kitasatosporales</taxon>
        <taxon>Streptomycetaceae</taxon>
        <taxon>Streptomyces</taxon>
        <taxon>Streptomyces aurantiacus group</taxon>
    </lineage>
</organism>